<reference evidence="2" key="1">
    <citation type="journal article" date="2019" name="Int. J. Syst. Evol. Microbiol.">
        <title>The Global Catalogue of Microorganisms (GCM) 10K type strain sequencing project: providing services to taxonomists for standard genome sequencing and annotation.</title>
        <authorList>
            <consortium name="The Broad Institute Genomics Platform"/>
            <consortium name="The Broad Institute Genome Sequencing Center for Infectious Disease"/>
            <person name="Wu L."/>
            <person name="Ma J."/>
        </authorList>
    </citation>
    <scope>NUCLEOTIDE SEQUENCE [LARGE SCALE GENOMIC DNA]</scope>
    <source>
        <strain evidence="2">JCM 17738</strain>
    </source>
</reference>
<proteinExistence type="predicted"/>
<dbReference type="RefSeq" id="WP_159901151.1">
    <property type="nucleotide sequence ID" value="NZ_BAABFX010000004.1"/>
</dbReference>
<organism evidence="1 2">
    <name type="scientific">Ornithinibacter aureus</name>
    <dbReference type="NCBI Taxonomy" id="622664"/>
    <lineage>
        <taxon>Bacteria</taxon>
        <taxon>Bacillati</taxon>
        <taxon>Actinomycetota</taxon>
        <taxon>Actinomycetes</taxon>
        <taxon>Micrococcales</taxon>
        <taxon>Intrasporangiaceae</taxon>
        <taxon>Ornithinibacter</taxon>
    </lineage>
</organism>
<dbReference type="Proteomes" id="UP001500390">
    <property type="component" value="Unassembled WGS sequence"/>
</dbReference>
<protein>
    <submittedName>
        <fullName evidence="1">Uncharacterized protein</fullName>
    </submittedName>
</protein>
<dbReference type="EMBL" id="BAABFX010000004">
    <property type="protein sequence ID" value="GAA4386647.1"/>
    <property type="molecule type" value="Genomic_DNA"/>
</dbReference>
<keyword evidence="2" id="KW-1185">Reference proteome</keyword>
<sequence>MTDLHPAANSDEGKWLLRFGVDWRDLVRYGPPCFEVYVRVAFDHAPDSAGPAGEDPSVRLALATLAAFTATPARGYAAVWEGWTSETPAPPAPRVPIPHRAMLLFTGPVHELRDAPALAWFGSAQGTYQEPHLVWPEDRMWCLACEVDEEIEFTVGCSDDAARALDSALPGAVRRAQYGESTPLYREPRQRSSS</sequence>
<accession>A0ABP8J7Z0</accession>
<evidence type="ECO:0000313" key="1">
    <source>
        <dbReference type="EMBL" id="GAA4386647.1"/>
    </source>
</evidence>
<evidence type="ECO:0000313" key="2">
    <source>
        <dbReference type="Proteomes" id="UP001500390"/>
    </source>
</evidence>
<name>A0ABP8J7Z0_9MICO</name>
<gene>
    <name evidence="1" type="ORF">GCM10023153_00450</name>
</gene>
<comment type="caution">
    <text evidence="1">The sequence shown here is derived from an EMBL/GenBank/DDBJ whole genome shotgun (WGS) entry which is preliminary data.</text>
</comment>